<feature type="transmembrane region" description="Helical" evidence="13">
    <location>
        <begin position="214"/>
        <end position="232"/>
    </location>
</feature>
<feature type="compositionally biased region" description="Polar residues" evidence="12">
    <location>
        <begin position="1063"/>
        <end position="1075"/>
    </location>
</feature>
<organism evidence="15 16">
    <name type="scientific">Coccomyxa subellipsoidea</name>
    <dbReference type="NCBI Taxonomy" id="248742"/>
    <lineage>
        <taxon>Eukaryota</taxon>
        <taxon>Viridiplantae</taxon>
        <taxon>Chlorophyta</taxon>
        <taxon>core chlorophytes</taxon>
        <taxon>Trebouxiophyceae</taxon>
        <taxon>Trebouxiophyceae incertae sedis</taxon>
        <taxon>Coccomyxaceae</taxon>
        <taxon>Coccomyxa</taxon>
    </lineage>
</organism>
<feature type="transmembrane region" description="Helical" evidence="13">
    <location>
        <begin position="91"/>
        <end position="115"/>
    </location>
</feature>
<dbReference type="Gene3D" id="2.60.120.10">
    <property type="entry name" value="Jelly Rolls"/>
    <property type="match status" value="1"/>
</dbReference>
<keyword evidence="7" id="KW-0406">Ion transport</keyword>
<keyword evidence="4 13" id="KW-0812">Transmembrane</keyword>
<feature type="transmembrane region" description="Helical" evidence="13">
    <location>
        <begin position="64"/>
        <end position="85"/>
    </location>
</feature>
<evidence type="ECO:0000256" key="7">
    <source>
        <dbReference type="ARBA" id="ARBA00023065"/>
    </source>
</evidence>
<feature type="compositionally biased region" description="Polar residues" evidence="12">
    <location>
        <begin position="1007"/>
        <end position="1017"/>
    </location>
</feature>
<feature type="transmembrane region" description="Helical" evidence="13">
    <location>
        <begin position="164"/>
        <end position="186"/>
    </location>
</feature>
<evidence type="ECO:0000256" key="8">
    <source>
        <dbReference type="ARBA" id="ARBA00023136"/>
    </source>
</evidence>
<keyword evidence="16" id="KW-1185">Reference proteome</keyword>
<dbReference type="InterPro" id="IPR018490">
    <property type="entry name" value="cNMP-bd_dom_sf"/>
</dbReference>
<proteinExistence type="predicted"/>
<evidence type="ECO:0000256" key="5">
    <source>
        <dbReference type="ARBA" id="ARBA00022989"/>
    </source>
</evidence>
<keyword evidence="3" id="KW-1003">Cell membrane</keyword>
<feature type="domain" description="Cation/H+ exchanger transmembrane" evidence="14">
    <location>
        <begin position="2"/>
        <end position="386"/>
    </location>
</feature>
<dbReference type="InterPro" id="IPR006153">
    <property type="entry name" value="Cation/H_exchanger_TM"/>
</dbReference>
<feature type="region of interest" description="Disordered" evidence="12">
    <location>
        <begin position="1050"/>
        <end position="1141"/>
    </location>
</feature>
<evidence type="ECO:0000256" key="1">
    <source>
        <dbReference type="ARBA" id="ARBA00004651"/>
    </source>
</evidence>
<feature type="transmembrane region" description="Helical" evidence="13">
    <location>
        <begin position="361"/>
        <end position="380"/>
    </location>
</feature>
<feature type="transmembrane region" description="Helical" evidence="13">
    <location>
        <begin position="34"/>
        <end position="52"/>
    </location>
</feature>
<comment type="catalytic activity">
    <reaction evidence="10">
        <text>Na(+)(in) + H(+)(out) = Na(+)(out) + H(+)(in)</text>
        <dbReference type="Rhea" id="RHEA:29419"/>
        <dbReference type="ChEBI" id="CHEBI:15378"/>
        <dbReference type="ChEBI" id="CHEBI:29101"/>
    </reaction>
</comment>
<comment type="subcellular location">
    <subcellularLocation>
        <location evidence="1">Cell membrane</location>
        <topology evidence="1">Multi-pass membrane protein</topology>
    </subcellularLocation>
</comment>
<evidence type="ECO:0000256" key="11">
    <source>
        <dbReference type="ARBA" id="ARBA00047912"/>
    </source>
</evidence>
<keyword evidence="6" id="KW-0915">Sodium</keyword>
<comment type="caution">
    <text evidence="15">The sequence shown here is derived from an EMBL/GenBank/DDBJ whole genome shotgun (WGS) entry which is preliminary data.</text>
</comment>
<evidence type="ECO:0000256" key="13">
    <source>
        <dbReference type="SAM" id="Phobius"/>
    </source>
</evidence>
<feature type="compositionally biased region" description="Polar residues" evidence="12">
    <location>
        <begin position="1096"/>
        <end position="1110"/>
    </location>
</feature>
<evidence type="ECO:0000256" key="2">
    <source>
        <dbReference type="ARBA" id="ARBA00022448"/>
    </source>
</evidence>
<feature type="region of interest" description="Disordered" evidence="12">
    <location>
        <begin position="977"/>
        <end position="1037"/>
    </location>
</feature>
<keyword evidence="2" id="KW-0813">Transport</keyword>
<reference evidence="15 16" key="1">
    <citation type="journal article" date="2024" name="Nat. Commun.">
        <title>Phylogenomics reveals the evolutionary origins of lichenization in chlorophyte algae.</title>
        <authorList>
            <person name="Puginier C."/>
            <person name="Libourel C."/>
            <person name="Otte J."/>
            <person name="Skaloud P."/>
            <person name="Haon M."/>
            <person name="Grisel S."/>
            <person name="Petersen M."/>
            <person name="Berrin J.G."/>
            <person name="Delaux P.M."/>
            <person name="Dal Grande F."/>
            <person name="Keller J."/>
        </authorList>
    </citation>
    <scope>NUCLEOTIDE SEQUENCE [LARGE SCALE GENOMIC DNA]</scope>
    <source>
        <strain evidence="15 16">SAG 216-7</strain>
    </source>
</reference>
<keyword evidence="9" id="KW-0739">Sodium transport</keyword>
<dbReference type="PANTHER" id="PTHR10110:SF86">
    <property type="entry name" value="SODIUM_HYDROGEN EXCHANGER 7"/>
    <property type="match status" value="1"/>
</dbReference>
<protein>
    <recommendedName>
        <fullName evidence="14">Cation/H+ exchanger transmembrane domain-containing protein</fullName>
    </recommendedName>
</protein>
<evidence type="ECO:0000313" key="15">
    <source>
        <dbReference type="EMBL" id="KAK9908624.1"/>
    </source>
</evidence>
<evidence type="ECO:0000256" key="9">
    <source>
        <dbReference type="ARBA" id="ARBA00023201"/>
    </source>
</evidence>
<keyword evidence="5 13" id="KW-1133">Transmembrane helix</keyword>
<dbReference type="Pfam" id="PF00999">
    <property type="entry name" value="Na_H_Exchanger"/>
    <property type="match status" value="1"/>
</dbReference>
<accession>A0ABR2YNR9</accession>
<evidence type="ECO:0000256" key="12">
    <source>
        <dbReference type="SAM" id="MobiDB-lite"/>
    </source>
</evidence>
<feature type="transmembrane region" description="Helical" evidence="13">
    <location>
        <begin position="294"/>
        <end position="315"/>
    </location>
</feature>
<keyword evidence="8 13" id="KW-0472">Membrane</keyword>
<name>A0ABR2YNR9_9CHLO</name>
<dbReference type="EMBL" id="JALJOT010000007">
    <property type="protein sequence ID" value="KAK9908624.1"/>
    <property type="molecule type" value="Genomic_DNA"/>
</dbReference>
<dbReference type="SUPFAM" id="SSF51206">
    <property type="entry name" value="cAMP-binding domain-like"/>
    <property type="match status" value="1"/>
</dbReference>
<evidence type="ECO:0000256" key="10">
    <source>
        <dbReference type="ARBA" id="ARBA00047524"/>
    </source>
</evidence>
<sequence length="1161" mass="128388">MVWGVILGVGNQSFSQNWKLIGSGVRLWESIDPTLLLTAFLPILLFAGAFALEWHTVRRLMWSSLLLAGPGVLVGTALTAVLVKATFPYDWSWVECLLFGAMFSATDPVAVVAVLKEAGLSKRLRTLVDSEALLNDGSAFTLFLVLKGFAEGQQLSVADTVREFVQLAVGGPLTGLAFGIATTFWLRFMYNSPMAEITLTIVSAYSTYIVADELLHVSAVLAVVLLGIYMSAKGVMAISRKVEHPLHIIWEELEFLANTLIFVLSGVIITGKIWESSTTSSLDYIRPADYGYAVLLWVYLLLIRGLLFIIFWPFLKRSGYGMTIREAAVLSWSGLRGAVGLSLSLFVLLDQKISDGRFRTLSFFHMGVVAFLTTLIQGATMKPLLQFMGLVKPSTVKRGFLRRLLREVEEHGDRKLDFAGYDRLLGDPDYHLLRQLTTLDVGQMLKRYVSKLHVHGSHDHIEAKLHALALRMNRNGLLAEKRSRLLLAIRQTYNDFFHDYFISSDQVFRLRGSADKALDDVTKPLFDWAALKSSTRIASWVKYIQRWAYLPLLGKLMHNAFFRNLEDIADDLDANRSSAAFLGLDEGLEQLLLAMQKNVINQVVLESRAECEEAQRLIGLIKSSYPEVLTSIKTKQLAQEILLYKAEHIADVARTGLVEDQEVESMNGLVEQKLKKLHYFPPQFHIHSPDTMLAAHPLLASIPDKKFSREVLSKACLHVYNEGDTLSAETGHTQHVFVLLRGCVRLHYSQDNTYLAEPGAVLCAWPVLPSKDQFTKLVATTIVQIFSIPFPAFKELMRRYEGVNSSAWQACAATLALISGDPTFKEFSFNELQTLFRLSKLSSVRSVDYLRVAGSAFLVTGTVHYTGHDRALSKVYEGPCMLPATPALYWCTTDVKVLELPPTFDLSAKQQMTGSTTTRLAGKQPQLVPSWFGGSSTLNARLQRMSVSGSRFAHRTAALLSDKEAFKFLSRRSAPAEVCREADDNKASSGSNGLHADEGSTLVPSLDNGSPDATSHGITPRARWSNSHTLTGASGPQLLREWTEQLADGRGLQEGRRRAASPQGDSSGGAHTSRSMGLDSVGREPWKPATAVERSVQMSSPVSRTASVSGNCGAMPSPQRPRGPRVQGSASSPRCRCRSPRELHGEQAFLRTTWARARSPA</sequence>
<dbReference type="InterPro" id="IPR014710">
    <property type="entry name" value="RmlC-like_jellyroll"/>
</dbReference>
<dbReference type="Proteomes" id="UP001491310">
    <property type="component" value="Unassembled WGS sequence"/>
</dbReference>
<evidence type="ECO:0000256" key="4">
    <source>
        <dbReference type="ARBA" id="ARBA00022692"/>
    </source>
</evidence>
<feature type="transmembrane region" description="Helical" evidence="13">
    <location>
        <begin position="327"/>
        <end position="349"/>
    </location>
</feature>
<dbReference type="PANTHER" id="PTHR10110">
    <property type="entry name" value="SODIUM/HYDROGEN EXCHANGER"/>
    <property type="match status" value="1"/>
</dbReference>
<dbReference type="InterPro" id="IPR018422">
    <property type="entry name" value="Cation/H_exchanger_CPA1"/>
</dbReference>
<evidence type="ECO:0000256" key="3">
    <source>
        <dbReference type="ARBA" id="ARBA00022475"/>
    </source>
</evidence>
<gene>
    <name evidence="15" type="ORF">WJX75_000582</name>
</gene>
<feature type="compositionally biased region" description="Polar residues" evidence="12">
    <location>
        <begin position="1024"/>
        <end position="1034"/>
    </location>
</feature>
<evidence type="ECO:0000313" key="16">
    <source>
        <dbReference type="Proteomes" id="UP001491310"/>
    </source>
</evidence>
<comment type="catalytic activity">
    <reaction evidence="11">
        <text>K(+)(in) + H(+)(out) = K(+)(out) + H(+)(in)</text>
        <dbReference type="Rhea" id="RHEA:29467"/>
        <dbReference type="ChEBI" id="CHEBI:15378"/>
        <dbReference type="ChEBI" id="CHEBI:29103"/>
    </reaction>
</comment>
<evidence type="ECO:0000259" key="14">
    <source>
        <dbReference type="Pfam" id="PF00999"/>
    </source>
</evidence>
<evidence type="ECO:0000256" key="6">
    <source>
        <dbReference type="ARBA" id="ARBA00023053"/>
    </source>
</evidence>
<dbReference type="Gene3D" id="6.10.140.1330">
    <property type="match status" value="1"/>
</dbReference>